<evidence type="ECO:0000256" key="2">
    <source>
        <dbReference type="ARBA" id="ARBA00022692"/>
    </source>
</evidence>
<dbReference type="PANTHER" id="PTHR39344:SF1">
    <property type="entry name" value="UPF0182 PROTEIN SLL1060"/>
    <property type="match status" value="1"/>
</dbReference>
<feature type="transmembrane region" description="Helical" evidence="5">
    <location>
        <begin position="18"/>
        <end position="43"/>
    </location>
</feature>
<dbReference type="AlphaFoldDB" id="A0A2W4LND3"/>
<feature type="transmembrane region" description="Helical" evidence="5">
    <location>
        <begin position="63"/>
        <end position="85"/>
    </location>
</feature>
<evidence type="ECO:0000256" key="4">
    <source>
        <dbReference type="ARBA" id="ARBA00023136"/>
    </source>
</evidence>
<evidence type="ECO:0000256" key="6">
    <source>
        <dbReference type="SAM" id="MobiDB-lite"/>
    </source>
</evidence>
<dbReference type="GO" id="GO:0005886">
    <property type="term" value="C:plasma membrane"/>
    <property type="evidence" value="ECO:0007669"/>
    <property type="project" value="UniProtKB-SubCell"/>
</dbReference>
<evidence type="ECO:0000256" key="5">
    <source>
        <dbReference type="HAMAP-Rule" id="MF_01600"/>
    </source>
</evidence>
<comment type="subcellular location">
    <subcellularLocation>
        <location evidence="5">Cell membrane</location>
        <topology evidence="5">Multi-pass membrane protein</topology>
    </subcellularLocation>
</comment>
<dbReference type="GO" id="GO:0005576">
    <property type="term" value="C:extracellular region"/>
    <property type="evidence" value="ECO:0007669"/>
    <property type="project" value="TreeGrafter"/>
</dbReference>
<feature type="transmembrane region" description="Helical" evidence="5">
    <location>
        <begin position="286"/>
        <end position="308"/>
    </location>
</feature>
<evidence type="ECO:0000256" key="3">
    <source>
        <dbReference type="ARBA" id="ARBA00022989"/>
    </source>
</evidence>
<organism evidence="7">
    <name type="scientific">Thermocrispum agreste</name>
    <dbReference type="NCBI Taxonomy" id="37925"/>
    <lineage>
        <taxon>Bacteria</taxon>
        <taxon>Bacillati</taxon>
        <taxon>Actinomycetota</taxon>
        <taxon>Actinomycetes</taxon>
        <taxon>Pseudonocardiales</taxon>
        <taxon>Pseudonocardiaceae</taxon>
        <taxon>Thermocrispum</taxon>
    </lineage>
</organism>
<proteinExistence type="inferred from homology"/>
<feature type="transmembrane region" description="Helical" evidence="5">
    <location>
        <begin position="260"/>
        <end position="279"/>
    </location>
</feature>
<dbReference type="NCBIfam" id="NF000825">
    <property type="entry name" value="PRK00068.1"/>
    <property type="match status" value="1"/>
</dbReference>
<feature type="region of interest" description="Disordered" evidence="6">
    <location>
        <begin position="975"/>
        <end position="998"/>
    </location>
</feature>
<name>A0A2W4LND3_9PSEU</name>
<gene>
    <name evidence="7" type="ORF">DIU77_06245</name>
</gene>
<dbReference type="PANTHER" id="PTHR39344">
    <property type="entry name" value="UPF0182 PROTEIN SLL1060"/>
    <property type="match status" value="1"/>
</dbReference>
<feature type="transmembrane region" description="Helical" evidence="5">
    <location>
        <begin position="112"/>
        <end position="131"/>
    </location>
</feature>
<sequence>MANRPPVSVPRLTRRSRVLLIIGAVLVAALVLGSRLIGAYIDWLWYGEVGARNVFTTVLLTRVVLFLVVGVVVGGAAFLSLFLAYRNRPVFVPVVSQDDPLARYRSTIVARVRLFGIGIPIVVGAVAGLSAQSGWETVQLFLHGGDFGRKDPEFGHDIGFYVFDLPFYNWAITWVFVALVVAFVAAVVVQYIFGGVRLAGRGAQLTNAARIQLAVTAGIFVLVLALDYYMDRYNLLLNGRNELFTGASYTDLQAVMPAKLILMSIAVFCAGALFVGAFLRNLVLPAIALALLLVSSILVGQAWPALLWQFSVKPNEIEKEAEAIRRNMEATKFAYKLDNIEFVDYRPKTSATEEDIAEARETIERIRLLDPSVLEPTFTQQVARENFYGFPKKLDVDRYEINGEVQDYIVAARELKSEGLAENQRSWINQRLVYTHGNGFVLAPANTIDRAVGDNSGEGGTEGGYPLTKRSDTINPKAIGIEVKQPRIYYGELFGEDDYAIVNNPEESAQGEFDTAETTHRYQGKGGVPIDGLFHRLVFAIAHGERNILFSGAIGESSKIIYNRDPRLRVEKKAPWLTVDGDPYPAVIDGRIKWIVDGYTTTANFPYAQKTQLGDATEDTLTGVARHENQPISYIRNSVKATVDAYDGTTTLYAIDEQDPVLKAWRSVFPGTVEPESKIPDSLRKHFRYPEDMFKVQRDLLTKYHVKTPQQYFSNTAWWSVPSNPTEGERSANQPPYYLLMKAPGDEKPTFQLTSPLTPLNRDYLAAWMTVSSDPETYGKMKVLRLPIGDDAPQSRGPAQVQNSFENNGDYTEQRTLFGNQNVEIINGNLLTLPVAGGFLYVEPVYIRQRTERGYPQLARVLVSFGNRVGFGKTLTEALDQALPGAGKYATTPRASEDGAEEPEKPAQQPDQQKPDQQQQRPPTQRPSTGNAALQEVADEMARAADAYFSARAKGDFQAEAEALEDLEAARKKYNQLKNGEGSGRSGSSSGGAGSGGN</sequence>
<accession>A0A2W4LND3</accession>
<reference evidence="7" key="1">
    <citation type="submission" date="2018-05" db="EMBL/GenBank/DDBJ databases">
        <authorList>
            <person name="Lanie J.A."/>
            <person name="Ng W.-L."/>
            <person name="Kazmierczak K.M."/>
            <person name="Andrzejewski T.M."/>
            <person name="Davidsen T.M."/>
            <person name="Wayne K.J."/>
            <person name="Tettelin H."/>
            <person name="Glass J.I."/>
            <person name="Rusch D."/>
            <person name="Podicherti R."/>
            <person name="Tsui H.-C.T."/>
            <person name="Winkler M.E."/>
        </authorList>
    </citation>
    <scope>NUCLEOTIDE SEQUENCE</scope>
    <source>
        <strain evidence="7">ZC4RG45</strain>
    </source>
</reference>
<feature type="compositionally biased region" description="Low complexity" evidence="6">
    <location>
        <begin position="906"/>
        <end position="927"/>
    </location>
</feature>
<feature type="region of interest" description="Disordered" evidence="6">
    <location>
        <begin position="885"/>
        <end position="939"/>
    </location>
</feature>
<evidence type="ECO:0000313" key="7">
    <source>
        <dbReference type="EMBL" id="PZM99233.1"/>
    </source>
</evidence>
<keyword evidence="4 5" id="KW-0472">Membrane</keyword>
<keyword evidence="1 5" id="KW-1003">Cell membrane</keyword>
<keyword evidence="2 5" id="KW-0812">Transmembrane</keyword>
<comment type="caution">
    <text evidence="7">The sequence shown here is derived from an EMBL/GenBank/DDBJ whole genome shotgun (WGS) entry which is preliminary data.</text>
</comment>
<dbReference type="EMBL" id="QGUI01000179">
    <property type="protein sequence ID" value="PZM99233.1"/>
    <property type="molecule type" value="Genomic_DNA"/>
</dbReference>
<keyword evidence="3 5" id="KW-1133">Transmembrane helix</keyword>
<dbReference type="InterPro" id="IPR005372">
    <property type="entry name" value="UPF0182"/>
</dbReference>
<protein>
    <recommendedName>
        <fullName evidence="5">UPF0182 protein DIU77_06245</fullName>
    </recommendedName>
</protein>
<dbReference type="HAMAP" id="MF_01600">
    <property type="entry name" value="UPF0182"/>
    <property type="match status" value="1"/>
</dbReference>
<feature type="transmembrane region" description="Helical" evidence="5">
    <location>
        <begin position="171"/>
        <end position="193"/>
    </location>
</feature>
<comment type="similarity">
    <text evidence="5">Belongs to the UPF0182 family.</text>
</comment>
<dbReference type="Pfam" id="PF03699">
    <property type="entry name" value="UPF0182"/>
    <property type="match status" value="1"/>
</dbReference>
<evidence type="ECO:0000256" key="1">
    <source>
        <dbReference type="ARBA" id="ARBA00022475"/>
    </source>
</evidence>
<feature type="compositionally biased region" description="Gly residues" evidence="6">
    <location>
        <begin position="981"/>
        <end position="998"/>
    </location>
</feature>
<feature type="transmembrane region" description="Helical" evidence="5">
    <location>
        <begin position="213"/>
        <end position="230"/>
    </location>
</feature>